<evidence type="ECO:0000313" key="2">
    <source>
        <dbReference type="EMBL" id="MFC4725815.1"/>
    </source>
</evidence>
<keyword evidence="1" id="KW-0812">Transmembrane</keyword>
<evidence type="ECO:0000313" key="3">
    <source>
        <dbReference type="Proteomes" id="UP001596024"/>
    </source>
</evidence>
<feature type="transmembrane region" description="Helical" evidence="1">
    <location>
        <begin position="51"/>
        <end position="70"/>
    </location>
</feature>
<keyword evidence="1" id="KW-0472">Membrane</keyword>
<evidence type="ECO:0000256" key="1">
    <source>
        <dbReference type="SAM" id="Phobius"/>
    </source>
</evidence>
<keyword evidence="3" id="KW-1185">Reference proteome</keyword>
<accession>A0ABV9NDA8</accession>
<comment type="caution">
    <text evidence="2">The sequence shown here is derived from an EMBL/GenBank/DDBJ whole genome shotgun (WGS) entry which is preliminary data.</text>
</comment>
<organism evidence="2 3">
    <name type="scientific">Glycocaulis abyssi</name>
    <dbReference type="NCBI Taxonomy" id="1433403"/>
    <lineage>
        <taxon>Bacteria</taxon>
        <taxon>Pseudomonadati</taxon>
        <taxon>Pseudomonadota</taxon>
        <taxon>Alphaproteobacteria</taxon>
        <taxon>Maricaulales</taxon>
        <taxon>Maricaulaceae</taxon>
        <taxon>Glycocaulis</taxon>
    </lineage>
</organism>
<reference evidence="3" key="1">
    <citation type="journal article" date="2019" name="Int. J. Syst. Evol. Microbiol.">
        <title>The Global Catalogue of Microorganisms (GCM) 10K type strain sequencing project: providing services to taxonomists for standard genome sequencing and annotation.</title>
        <authorList>
            <consortium name="The Broad Institute Genomics Platform"/>
            <consortium name="The Broad Institute Genome Sequencing Center for Infectious Disease"/>
            <person name="Wu L."/>
            <person name="Ma J."/>
        </authorList>
    </citation>
    <scope>NUCLEOTIDE SEQUENCE [LARGE SCALE GENOMIC DNA]</scope>
    <source>
        <strain evidence="3">CCUG 62981</strain>
    </source>
</reference>
<dbReference type="Proteomes" id="UP001596024">
    <property type="component" value="Unassembled WGS sequence"/>
</dbReference>
<name>A0ABV9NDA8_9PROT</name>
<dbReference type="EMBL" id="JBHSGQ010000005">
    <property type="protein sequence ID" value="MFC4725815.1"/>
    <property type="molecule type" value="Genomic_DNA"/>
</dbReference>
<sequence length="182" mass="20237">MSIDISRVSKQVYTTFAGIGLAFHRLAVIVAVVGGFGIVLWPSNVSNWERAFIVILVIAIILVDACWNIAGKAVEYQLRNPRILKINRSSNSDLTIVSESSDFYTPGCIATLIYKSDDLEQPIALCTLEHINSARLFQFKVLFVGKDHQDVLTRILSDPANMMSALSLQPMTSHILLEEHYA</sequence>
<protein>
    <submittedName>
        <fullName evidence="2">Uncharacterized protein</fullName>
    </submittedName>
</protein>
<feature type="transmembrane region" description="Helical" evidence="1">
    <location>
        <begin position="12"/>
        <end position="39"/>
    </location>
</feature>
<dbReference type="RefSeq" id="WP_371392782.1">
    <property type="nucleotide sequence ID" value="NZ_CP163421.1"/>
</dbReference>
<proteinExistence type="predicted"/>
<gene>
    <name evidence="2" type="ORF">ACFPB0_10975</name>
</gene>
<keyword evidence="1" id="KW-1133">Transmembrane helix</keyword>